<feature type="domain" description="Amidohydrolase-related" evidence="1">
    <location>
        <begin position="105"/>
        <end position="449"/>
    </location>
</feature>
<evidence type="ECO:0000313" key="2">
    <source>
        <dbReference type="EMBL" id="MBW3469494.1"/>
    </source>
</evidence>
<dbReference type="EMBL" id="RPHB01000008">
    <property type="protein sequence ID" value="MBW3469494.1"/>
    <property type="molecule type" value="Genomic_DNA"/>
</dbReference>
<dbReference type="PANTHER" id="PTHR43794:SF5">
    <property type="entry name" value="CHLOROHYDROLASE FAMILY PROTEIN"/>
    <property type="match status" value="1"/>
</dbReference>
<dbReference type="AlphaFoldDB" id="A0A951ME69"/>
<dbReference type="PANTHER" id="PTHR43794">
    <property type="entry name" value="AMINOHYDROLASE SSNA-RELATED"/>
    <property type="match status" value="1"/>
</dbReference>
<comment type="caution">
    <text evidence="2">The sequence shown here is derived from an EMBL/GenBank/DDBJ whole genome shotgun (WGS) entry which is preliminary data.</text>
</comment>
<dbReference type="Pfam" id="PF01979">
    <property type="entry name" value="Amidohydro_1"/>
    <property type="match status" value="1"/>
</dbReference>
<dbReference type="GO" id="GO:0016787">
    <property type="term" value="F:hydrolase activity"/>
    <property type="evidence" value="ECO:0007669"/>
    <property type="project" value="InterPro"/>
</dbReference>
<evidence type="ECO:0000259" key="1">
    <source>
        <dbReference type="Pfam" id="PF01979"/>
    </source>
</evidence>
<organism evidence="2 3">
    <name type="scientific">Arthrospiribacter ruber</name>
    <dbReference type="NCBI Taxonomy" id="2487934"/>
    <lineage>
        <taxon>Bacteria</taxon>
        <taxon>Pseudomonadati</taxon>
        <taxon>Bacteroidota</taxon>
        <taxon>Cytophagia</taxon>
        <taxon>Cytophagales</taxon>
        <taxon>Cyclobacteriaceae</taxon>
        <taxon>Arthrospiribacter</taxon>
    </lineage>
</organism>
<dbReference type="RefSeq" id="WP_219292638.1">
    <property type="nucleotide sequence ID" value="NZ_RPHB01000008.1"/>
</dbReference>
<dbReference type="NCBIfam" id="NF006056">
    <property type="entry name" value="PRK08204.1"/>
    <property type="match status" value="1"/>
</dbReference>
<dbReference type="InterPro" id="IPR006680">
    <property type="entry name" value="Amidohydro-rel"/>
</dbReference>
<gene>
    <name evidence="2" type="ORF">EGN73_16975</name>
</gene>
<proteinExistence type="predicted"/>
<keyword evidence="3" id="KW-1185">Reference proteome</keyword>
<dbReference type="Proteomes" id="UP000727490">
    <property type="component" value="Unassembled WGS sequence"/>
</dbReference>
<accession>A0A951ME69</accession>
<protein>
    <recommendedName>
        <fullName evidence="1">Amidohydrolase-related domain-containing protein</fullName>
    </recommendedName>
</protein>
<reference evidence="2 3" key="1">
    <citation type="journal article" date="2020" name="Syst. Appl. Microbiol.">
        <title>Arthrospiribacter ruber gen. nov., sp. nov., a novel bacterium isolated from Arthrospira cultures.</title>
        <authorList>
            <person name="Waleron M."/>
            <person name="Misztak A."/>
            <person name="Waleron M.M."/>
            <person name="Furmaniak M."/>
            <person name="Mrozik A."/>
            <person name="Waleron K."/>
        </authorList>
    </citation>
    <scope>NUCLEOTIDE SEQUENCE [LARGE SCALE GENOMIC DNA]</scope>
    <source>
        <strain evidence="2 3">DPMB0001</strain>
    </source>
</reference>
<name>A0A951ME69_9BACT</name>
<evidence type="ECO:0000313" key="3">
    <source>
        <dbReference type="Proteomes" id="UP000727490"/>
    </source>
</evidence>
<sequence length="484" mass="52073">MKKKQNTDFDRRDFLTKAVSLGVLGFAGNASSSLGRPGSYTGQTPENSPLRKGNYLIKGAYLITMDPEHGEMENHDIHIKGGKIASIGKNLSTTDAEVISGKDKIIMPGMIDTHWHMWTALLKSMATSKPGKGYFETTSGLGPHFSPNDFYLGTLLAGIEAVNSGITTVHDWSHNVRSLNHAEAGIKALVECGLRARYSCGSASGQDAEEPMDFDIIHNLKANWKNLSGTSDLMHLGFAWRGLGGHPGIDSKTKIGLWELEQARNMDLPISVHASAGEVMEKLVKSGVLAPDIQLVHGMDASTSQLEAMVAAGSPISISPYSELRIGYGFPPLDKMLEAGAEIGLSVDTTTLSGNADMFAIMKVFLNIVTAQTRDEFSISAKRVMEMATIEGARTLGIEDQTGSLTVGKKADIIMISTHSPNMGIVHSPIDLIVEAAQPSNIDAVWIDGILRKKDGKLIGVDESSIYNEAKEALNKLIKKAENA</sequence>
<dbReference type="InterPro" id="IPR050287">
    <property type="entry name" value="MTA/SAH_deaminase"/>
</dbReference>